<dbReference type="Gene3D" id="2.10.25.10">
    <property type="entry name" value="Laminin"/>
    <property type="match status" value="1"/>
</dbReference>
<keyword evidence="8 16" id="KW-1133">Transmembrane helix</keyword>
<protein>
    <recommendedName>
        <fullName evidence="13">Pro-neuregulin-3, membrane-bound isoform</fullName>
    </recommendedName>
</protein>
<feature type="region of interest" description="Disordered" evidence="15">
    <location>
        <begin position="409"/>
        <end position="534"/>
    </location>
</feature>
<keyword evidence="19" id="KW-1185">Reference proteome</keyword>
<evidence type="ECO:0000256" key="13">
    <source>
        <dbReference type="ARBA" id="ARBA00069446"/>
    </source>
</evidence>
<keyword evidence="7 16" id="KW-0812">Transmembrane</keyword>
<evidence type="ECO:0000256" key="11">
    <source>
        <dbReference type="ARBA" id="ARBA00023157"/>
    </source>
</evidence>
<feature type="compositionally biased region" description="Low complexity" evidence="15">
    <location>
        <begin position="128"/>
        <end position="143"/>
    </location>
</feature>
<evidence type="ECO:0000256" key="8">
    <source>
        <dbReference type="ARBA" id="ARBA00022989"/>
    </source>
</evidence>
<dbReference type="GO" id="GO:0038130">
    <property type="term" value="P:ERBB4 signaling pathway"/>
    <property type="evidence" value="ECO:0007669"/>
    <property type="project" value="UniProtKB-ARBA"/>
</dbReference>
<evidence type="ECO:0000256" key="9">
    <source>
        <dbReference type="ARBA" id="ARBA00023030"/>
    </source>
</evidence>
<dbReference type="GO" id="GO:0035556">
    <property type="term" value="P:intracellular signal transduction"/>
    <property type="evidence" value="ECO:0007669"/>
    <property type="project" value="TreeGrafter"/>
</dbReference>
<evidence type="ECO:0000256" key="15">
    <source>
        <dbReference type="SAM" id="MobiDB-lite"/>
    </source>
</evidence>
<reference evidence="18" key="1">
    <citation type="submission" date="2021-01" db="EMBL/GenBank/DDBJ databases">
        <authorList>
            <person name="Zahm M."/>
            <person name="Roques C."/>
            <person name="Cabau C."/>
            <person name="Klopp C."/>
            <person name="Donnadieu C."/>
            <person name="Jouanno E."/>
            <person name="Lampietro C."/>
            <person name="Louis A."/>
            <person name="Herpin A."/>
            <person name="Echchiki A."/>
            <person name="Berthelot C."/>
            <person name="Parey E."/>
            <person name="Roest-Crollius H."/>
            <person name="Braasch I."/>
            <person name="Postlethwait J."/>
            <person name="Bobe J."/>
            <person name="Montfort J."/>
            <person name="Bouchez O."/>
            <person name="Begum T."/>
            <person name="Mejri S."/>
            <person name="Adams A."/>
            <person name="Chen W.-J."/>
            <person name="Guiguen Y."/>
        </authorList>
    </citation>
    <scope>NUCLEOTIDE SEQUENCE</scope>
    <source>
        <tissue evidence="18">Blood</tissue>
    </source>
</reference>
<comment type="subunit">
    <text evidence="12">Interacts with ERBB4.</text>
</comment>
<dbReference type="AlphaFoldDB" id="A0A8T3CTC7"/>
<evidence type="ECO:0000256" key="16">
    <source>
        <dbReference type="SAM" id="Phobius"/>
    </source>
</evidence>
<dbReference type="PROSITE" id="PS01186">
    <property type="entry name" value="EGF_2"/>
    <property type="match status" value="1"/>
</dbReference>
<dbReference type="GO" id="GO:0008083">
    <property type="term" value="F:growth factor activity"/>
    <property type="evidence" value="ECO:0007669"/>
    <property type="project" value="UniProtKB-KW"/>
</dbReference>
<gene>
    <name evidence="18" type="ORF">AGOR_G00203950</name>
</gene>
<feature type="domain" description="EGF-like" evidence="17">
    <location>
        <begin position="260"/>
        <end position="303"/>
    </location>
</feature>
<proteinExistence type="inferred from homology"/>
<dbReference type="PROSITE" id="PS50026">
    <property type="entry name" value="EGF_3"/>
    <property type="match status" value="1"/>
</dbReference>
<evidence type="ECO:0000313" key="18">
    <source>
        <dbReference type="EMBL" id="KAI1887221.1"/>
    </source>
</evidence>
<comment type="caution">
    <text evidence="18">The sequence shown here is derived from an EMBL/GenBank/DDBJ whole genome shotgun (WGS) entry which is preliminary data.</text>
</comment>
<evidence type="ECO:0000256" key="12">
    <source>
        <dbReference type="ARBA" id="ARBA00063299"/>
    </source>
</evidence>
<comment type="caution">
    <text evidence="14">Lacks conserved residue(s) required for the propagation of feature annotation.</text>
</comment>
<feature type="region of interest" description="Disordered" evidence="15">
    <location>
        <begin position="573"/>
        <end position="693"/>
    </location>
</feature>
<feature type="transmembrane region" description="Helical" evidence="16">
    <location>
        <begin position="52"/>
        <end position="73"/>
    </location>
</feature>
<dbReference type="PROSITE" id="PS00022">
    <property type="entry name" value="EGF_1"/>
    <property type="match status" value="1"/>
</dbReference>
<dbReference type="PANTHER" id="PTHR11100:SF18">
    <property type="entry name" value="PRO-NEUREGULIN-3, MEMBRANE-BOUND ISOFORM"/>
    <property type="match status" value="1"/>
</dbReference>
<keyword evidence="5" id="KW-0964">Secreted</keyword>
<dbReference type="GO" id="GO:0005886">
    <property type="term" value="C:plasma membrane"/>
    <property type="evidence" value="ECO:0007669"/>
    <property type="project" value="UniProtKB-SubCell"/>
</dbReference>
<dbReference type="GO" id="GO:0007399">
    <property type="term" value="P:nervous system development"/>
    <property type="evidence" value="ECO:0007669"/>
    <property type="project" value="InterPro"/>
</dbReference>
<dbReference type="GO" id="GO:0005615">
    <property type="term" value="C:extracellular space"/>
    <property type="evidence" value="ECO:0007669"/>
    <property type="project" value="UniProtKB-ARBA"/>
</dbReference>
<keyword evidence="9" id="KW-0339">Growth factor</keyword>
<evidence type="ECO:0000256" key="5">
    <source>
        <dbReference type="ARBA" id="ARBA00022525"/>
    </source>
</evidence>
<evidence type="ECO:0000256" key="7">
    <source>
        <dbReference type="ARBA" id="ARBA00022692"/>
    </source>
</evidence>
<feature type="compositionally biased region" description="Basic and acidic residues" evidence="15">
    <location>
        <begin position="616"/>
        <end position="638"/>
    </location>
</feature>
<evidence type="ECO:0000313" key="19">
    <source>
        <dbReference type="Proteomes" id="UP000829720"/>
    </source>
</evidence>
<keyword evidence="10 16" id="KW-0472">Membrane</keyword>
<evidence type="ECO:0000256" key="14">
    <source>
        <dbReference type="PROSITE-ProRule" id="PRU00076"/>
    </source>
</evidence>
<organism evidence="18 19">
    <name type="scientific">Albula goreensis</name>
    <dbReference type="NCBI Taxonomy" id="1534307"/>
    <lineage>
        <taxon>Eukaryota</taxon>
        <taxon>Metazoa</taxon>
        <taxon>Chordata</taxon>
        <taxon>Craniata</taxon>
        <taxon>Vertebrata</taxon>
        <taxon>Euteleostomi</taxon>
        <taxon>Actinopterygii</taxon>
        <taxon>Neopterygii</taxon>
        <taxon>Teleostei</taxon>
        <taxon>Albuliformes</taxon>
        <taxon>Albulidae</taxon>
        <taxon>Albula</taxon>
    </lineage>
</organism>
<evidence type="ECO:0000259" key="17">
    <source>
        <dbReference type="PROSITE" id="PS50026"/>
    </source>
</evidence>
<feature type="compositionally biased region" description="Basic and acidic residues" evidence="15">
    <location>
        <begin position="493"/>
        <end position="502"/>
    </location>
</feature>
<dbReference type="GO" id="GO:0045499">
    <property type="term" value="F:chemorepellent activity"/>
    <property type="evidence" value="ECO:0007669"/>
    <property type="project" value="TreeGrafter"/>
</dbReference>
<feature type="compositionally biased region" description="Low complexity" evidence="15">
    <location>
        <begin position="198"/>
        <end position="213"/>
    </location>
</feature>
<dbReference type="PANTHER" id="PTHR11100">
    <property type="entry name" value="HEREGULIN-NEUREGULIN FAMILY MEMBER"/>
    <property type="match status" value="1"/>
</dbReference>
<keyword evidence="4" id="KW-1003">Cell membrane</keyword>
<evidence type="ECO:0000256" key="1">
    <source>
        <dbReference type="ARBA" id="ARBA00004251"/>
    </source>
</evidence>
<dbReference type="EMBL" id="JAERUA010000019">
    <property type="protein sequence ID" value="KAI1887221.1"/>
    <property type="molecule type" value="Genomic_DNA"/>
</dbReference>
<keyword evidence="11 14" id="KW-1015">Disulfide bond</keyword>
<accession>A0A8T3CTC7</accession>
<evidence type="ECO:0000256" key="4">
    <source>
        <dbReference type="ARBA" id="ARBA00022475"/>
    </source>
</evidence>
<dbReference type="InterPro" id="IPR040180">
    <property type="entry name" value="Neuregulin"/>
</dbReference>
<dbReference type="Proteomes" id="UP000829720">
    <property type="component" value="Unassembled WGS sequence"/>
</dbReference>
<dbReference type="OrthoDB" id="9939684at2759"/>
<feature type="transmembrane region" description="Helical" evidence="16">
    <location>
        <begin position="335"/>
        <end position="358"/>
    </location>
</feature>
<dbReference type="FunFam" id="2.10.25.10:FF:000267">
    <property type="entry name" value="pro-neuregulin-3, membrane-bound isoform"/>
    <property type="match status" value="1"/>
</dbReference>
<feature type="compositionally biased region" description="Basic and acidic residues" evidence="15">
    <location>
        <begin position="521"/>
        <end position="534"/>
    </location>
</feature>
<comment type="similarity">
    <text evidence="3">Belongs to the neuregulin family.</text>
</comment>
<keyword evidence="6 14" id="KW-0245">EGF-like domain</keyword>
<feature type="disulfide bond" evidence="14">
    <location>
        <begin position="293"/>
        <end position="302"/>
    </location>
</feature>
<dbReference type="SUPFAM" id="SSF57196">
    <property type="entry name" value="EGF/Laminin"/>
    <property type="match status" value="1"/>
</dbReference>
<evidence type="ECO:0000256" key="10">
    <source>
        <dbReference type="ARBA" id="ARBA00023136"/>
    </source>
</evidence>
<sequence>MTEMSSMAVSGTMVVEEVEGGGAVAGGEQASAPGPRPLCCALWPRPQTWLCAVPLLIGCIGLGLSLMLLNWIVVGSVQDYMPTDLVDNKGVGQDPIFLSKPSAVPKSPHATTTTNSSPTEKPRPRPGTHPTATPSATPSATPGRRTPHLHNRISTRLTTTTTHMPHPARPAGGDVTPRSTTVRRFGPGNGPSNARNGAPSSTRAAPPISSPSPNNHNLLHNSTHVWTHERSSKGPAVTPTRPHLHVKTVAPTSPSLRSEHFKPCRDKDLAYCLNEGECFVIQTLTGSHKHCRCKEGYQGIRCDQFLPKTDSILSDPTDNLGIEFMESKDIYKGQIFSISCIAIGISLLGLLCIAVYSWNKKRREKLEANLKVSCSLKSPKVDLAPVQPVKTGLRLQYGLRLQKHCIDPGSSPPHDGAVCERGFPQRQPAPQIHPKAPPTHKQSWSNSSPNSPGQRSRAAHHRATPRRTPPISRGRLNPIGGFRDSSHSYQHLQEVEGPEREVQPVTGCSCSRAGSGPLQDRSADRQQGPRREDRWINTEMQFSRLDRATPFCKDPPASSLRARSVPIIPSFQEHDVTSCMQRSSLDRKRSSPQGSRHAEPPVAAVSGAPQRDQEEDPQRDQEVGPRRDKEKGPGDRLRALPHTHRKQNNDTDNLQSAAADRAMGGAQNELPESQLVDLSSPVDYSRGSAQPCQ</sequence>
<feature type="compositionally biased region" description="Polar residues" evidence="15">
    <location>
        <begin position="440"/>
        <end position="454"/>
    </location>
</feature>
<evidence type="ECO:0000256" key="3">
    <source>
        <dbReference type="ARBA" id="ARBA00008216"/>
    </source>
</evidence>
<dbReference type="InterPro" id="IPR000742">
    <property type="entry name" value="EGF"/>
</dbReference>
<feature type="compositionally biased region" description="Polar residues" evidence="15">
    <location>
        <begin position="109"/>
        <end position="119"/>
    </location>
</feature>
<evidence type="ECO:0000256" key="6">
    <source>
        <dbReference type="ARBA" id="ARBA00022536"/>
    </source>
</evidence>
<comment type="subcellular location">
    <subcellularLocation>
        <location evidence="1">Cell membrane</location>
        <topology evidence="1">Single-pass type I membrane protein</topology>
    </subcellularLocation>
    <subcellularLocation>
        <location evidence="2">Secreted</location>
    </subcellularLocation>
</comment>
<evidence type="ECO:0000256" key="2">
    <source>
        <dbReference type="ARBA" id="ARBA00004613"/>
    </source>
</evidence>
<dbReference type="GO" id="GO:0098978">
    <property type="term" value="C:glutamatergic synapse"/>
    <property type="evidence" value="ECO:0007669"/>
    <property type="project" value="UniProtKB-ARBA"/>
</dbReference>
<dbReference type="GO" id="GO:0048513">
    <property type="term" value="P:animal organ development"/>
    <property type="evidence" value="ECO:0007669"/>
    <property type="project" value="TreeGrafter"/>
</dbReference>
<name>A0A8T3CTC7_9TELE</name>
<feature type="region of interest" description="Disordered" evidence="15">
    <location>
        <begin position="97"/>
        <end position="220"/>
    </location>
</feature>